<feature type="transmembrane region" description="Helical" evidence="3">
    <location>
        <begin position="367"/>
        <end position="390"/>
    </location>
</feature>
<keyword evidence="3" id="KW-0472">Membrane</keyword>
<dbReference type="PANTHER" id="PTHR43540:SF6">
    <property type="entry name" value="ISOCHORISMATASE-LIKE DOMAIN-CONTAINING PROTEIN"/>
    <property type="match status" value="1"/>
</dbReference>
<protein>
    <recommendedName>
        <fullName evidence="5">Isochorismatase-like domain-containing protein</fullName>
    </recommendedName>
</protein>
<feature type="domain" description="Isochorismatase-like" evidence="5">
    <location>
        <begin position="115"/>
        <end position="282"/>
    </location>
</feature>
<dbReference type="InterPro" id="IPR000868">
    <property type="entry name" value="Isochorismatase-like_dom"/>
</dbReference>
<evidence type="ECO:0000313" key="6">
    <source>
        <dbReference type="EMBL" id="CAE0364231.1"/>
    </source>
</evidence>
<organism evidence="6">
    <name type="scientific">Aureoumbra lagunensis</name>
    <dbReference type="NCBI Taxonomy" id="44058"/>
    <lineage>
        <taxon>Eukaryota</taxon>
        <taxon>Sar</taxon>
        <taxon>Stramenopiles</taxon>
        <taxon>Ochrophyta</taxon>
        <taxon>Pelagophyceae</taxon>
        <taxon>Pelagomonadales</taxon>
        <taxon>Aureoumbra</taxon>
    </lineage>
</organism>
<feature type="chain" id="PRO_5030992462" description="Isochorismatase-like domain-containing protein" evidence="4">
    <location>
        <begin position="21"/>
        <end position="429"/>
    </location>
</feature>
<dbReference type="InterPro" id="IPR036380">
    <property type="entry name" value="Isochorismatase-like_sf"/>
</dbReference>
<accession>A0A7S3NKT9</accession>
<keyword evidence="3" id="KW-0812">Transmembrane</keyword>
<comment type="similarity">
    <text evidence="1">Belongs to the isochorismatase family.</text>
</comment>
<keyword evidence="3" id="KW-1133">Transmembrane helix</keyword>
<evidence type="ECO:0000259" key="5">
    <source>
        <dbReference type="Pfam" id="PF00857"/>
    </source>
</evidence>
<gene>
    <name evidence="6" type="ORF">ALAG00032_LOCUS4972</name>
</gene>
<name>A0A7S3NKT9_9STRA</name>
<dbReference type="SUPFAM" id="SSF52499">
    <property type="entry name" value="Isochorismatase-like hydrolases"/>
    <property type="match status" value="1"/>
</dbReference>
<reference evidence="6" key="1">
    <citation type="submission" date="2021-01" db="EMBL/GenBank/DDBJ databases">
        <authorList>
            <person name="Corre E."/>
            <person name="Pelletier E."/>
            <person name="Niang G."/>
            <person name="Scheremetjew M."/>
            <person name="Finn R."/>
            <person name="Kale V."/>
            <person name="Holt S."/>
            <person name="Cochrane G."/>
            <person name="Meng A."/>
            <person name="Brown T."/>
            <person name="Cohen L."/>
        </authorList>
    </citation>
    <scope>NUCLEOTIDE SEQUENCE</scope>
    <source>
        <strain evidence="6">CCMP1510</strain>
    </source>
</reference>
<proteinExistence type="inferred from homology"/>
<dbReference type="Gene3D" id="3.40.50.850">
    <property type="entry name" value="Isochorismatase-like"/>
    <property type="match status" value="1"/>
</dbReference>
<dbReference type="InterPro" id="IPR050272">
    <property type="entry name" value="Isochorismatase-like_hydrls"/>
</dbReference>
<dbReference type="GO" id="GO:0016787">
    <property type="term" value="F:hydrolase activity"/>
    <property type="evidence" value="ECO:0007669"/>
    <property type="project" value="UniProtKB-KW"/>
</dbReference>
<keyword evidence="2" id="KW-0378">Hydrolase</keyword>
<evidence type="ECO:0000256" key="1">
    <source>
        <dbReference type="ARBA" id="ARBA00006336"/>
    </source>
</evidence>
<evidence type="ECO:0000256" key="3">
    <source>
        <dbReference type="SAM" id="Phobius"/>
    </source>
</evidence>
<dbReference type="CDD" id="cd00431">
    <property type="entry name" value="cysteine_hydrolases"/>
    <property type="match status" value="1"/>
</dbReference>
<dbReference type="PANTHER" id="PTHR43540">
    <property type="entry name" value="PEROXYUREIDOACRYLATE/UREIDOACRYLATE AMIDOHYDROLASE-RELATED"/>
    <property type="match status" value="1"/>
</dbReference>
<dbReference type="AlphaFoldDB" id="A0A7S3NKT9"/>
<sequence>MMFLTKAVSIFLGSIIVTKCEQLGPIPEPKDLVLWASTKYDPGTRDFTGKFAQALAEHGDEAMSNVEYIENTYPDNPFDPDQGITTWDDEHPAPNPLAIYSPYWHPKDGITRHPVLIMEDMENGYRPYVDFVIPRCVELVRAFREKDWPIIWTNWIRVPHDKAYGAIDRFYGPQGIKTQENPCYVYGPRPTETVAELSPQNNDEFSRTIKSLHLSKFADFDEKGNSILYPRLKSWGVDTIVLAGAWTDDCILATVFDAVDKYGFDVINVIDGVATTTHNHGNALKIIGEGMAYNSMTKDVLEYINTPDAFAQSPHFRTNALQFDQKASTKSLSSQQRLNNDAYLFPKIQPNDSILSDSTSSIINISLPFLFVLIFTAAIVGGLFATFFFVPTSFLVASDDTPPRHHDGNEEEYHQHVLVATEEEGANSI</sequence>
<feature type="signal peptide" evidence="4">
    <location>
        <begin position="1"/>
        <end position="20"/>
    </location>
</feature>
<dbReference type="EMBL" id="HBIJ01007070">
    <property type="protein sequence ID" value="CAE0364231.1"/>
    <property type="molecule type" value="Transcribed_RNA"/>
</dbReference>
<dbReference type="Pfam" id="PF00857">
    <property type="entry name" value="Isochorismatase"/>
    <property type="match status" value="1"/>
</dbReference>
<keyword evidence="4" id="KW-0732">Signal</keyword>
<evidence type="ECO:0000256" key="4">
    <source>
        <dbReference type="SAM" id="SignalP"/>
    </source>
</evidence>
<evidence type="ECO:0000256" key="2">
    <source>
        <dbReference type="ARBA" id="ARBA00022801"/>
    </source>
</evidence>